<evidence type="ECO:0000313" key="3">
    <source>
        <dbReference type="Proteomes" id="UP000649617"/>
    </source>
</evidence>
<comment type="caution">
    <text evidence="2">The sequence shown here is derived from an EMBL/GenBank/DDBJ whole genome shotgun (WGS) entry which is preliminary data.</text>
</comment>
<feature type="compositionally biased region" description="Polar residues" evidence="1">
    <location>
        <begin position="295"/>
        <end position="306"/>
    </location>
</feature>
<dbReference type="AlphaFoldDB" id="A0A812X1B0"/>
<feature type="region of interest" description="Disordered" evidence="1">
    <location>
        <begin position="1"/>
        <end position="31"/>
    </location>
</feature>
<proteinExistence type="predicted"/>
<feature type="compositionally biased region" description="Low complexity" evidence="1">
    <location>
        <begin position="7"/>
        <end position="18"/>
    </location>
</feature>
<feature type="compositionally biased region" description="Gly residues" evidence="1">
    <location>
        <begin position="335"/>
        <end position="344"/>
    </location>
</feature>
<keyword evidence="3" id="KW-1185">Reference proteome</keyword>
<feature type="region of interest" description="Disordered" evidence="1">
    <location>
        <begin position="256"/>
        <end position="345"/>
    </location>
</feature>
<name>A0A812X1B0_SYMPI</name>
<reference evidence="2" key="1">
    <citation type="submission" date="2021-02" db="EMBL/GenBank/DDBJ databases">
        <authorList>
            <person name="Dougan E. K."/>
            <person name="Rhodes N."/>
            <person name="Thang M."/>
            <person name="Chan C."/>
        </authorList>
    </citation>
    <scope>NUCLEOTIDE SEQUENCE</scope>
</reference>
<sequence length="886" mass="93555">MNTVGDMAAMTSMAASQSDTDSGADEELQSLQRRSQVVVRNGRSCGWRWWGPFGVTLSITLLVANEMAEHFMSKDEKATNNMDKSQEFDAPASQRVPDYASEEDWSDTDHSDRSGLDLIGMNQMGHSQVPGGFLQGGGCPAVCGWYTGCKYHYAKTTLTMTTTCPQAAGLPPLPGYPMAHPPECYAVAPIPGHYPGYGDYTGKGLKSADRLLFGGGWGPAYGGWGRGWGRGWGNGMYGNGNMYGNGMGGWSNPAAMGPAAMKSPPKDGQGAPPGQGWGNGWAQNQPQAPQQSNNKPTPGQVWSNNGKGAWGNKPWAQGQPTAPPKDNKAPAQGWGNWGNNGKGAWGNNPSAMMAGNATGAPASGAGWGNYGNGWGNYGKGWYGRGWYGNRWGNYGGGWGSKWPAYGGGMGWSKPPAQNGLYGYEPQEPVQTTPAPAAISVPKPPAAKPAAAVPPAAMPAAAKPQAAKPPAPMAMTKPATLPSPPLASIPSAGLPSAAKKPAEPKHYAKYWSKYYKILYGGKWSQYYGGVKRGFNIWKMGSGHYRWLWGKLYGGLYGKKKVCQKFGYQGKDLSGMQGWYSKQYPGWDTTTMTTTKVVFVCTSIYCQIPLEFVNDTYCDCADCEDEAEYTCHTCPKTKTQTTTSLTSTSTSGTTTSVTTITTTTTSLSTTTLTTITATLTTVTFTTLPPPPAPAPFVPIGQGNDGAVIGAALGSTLGAALAVSLGVGIGLSTGLGLFFAIGSFRLAVPDAGSFQQDDDAVAALKRTVAKIAGPNIDDSTVELTLPCPNAARRLDVRSAFRRLDETIGVCFRIQIRGEEASTSVCERLSGFGTGGAQRILSEELNNLPGRSVRVVNWEAQPNPIAYNPNQNAGGDDGLFDPTQAGISLG</sequence>
<protein>
    <submittedName>
        <fullName evidence="2">PCLO protein</fullName>
    </submittedName>
</protein>
<organism evidence="2 3">
    <name type="scientific">Symbiodinium pilosum</name>
    <name type="common">Dinoflagellate</name>
    <dbReference type="NCBI Taxonomy" id="2952"/>
    <lineage>
        <taxon>Eukaryota</taxon>
        <taxon>Sar</taxon>
        <taxon>Alveolata</taxon>
        <taxon>Dinophyceae</taxon>
        <taxon>Suessiales</taxon>
        <taxon>Symbiodiniaceae</taxon>
        <taxon>Symbiodinium</taxon>
    </lineage>
</organism>
<gene>
    <name evidence="2" type="primary">PCLO</name>
    <name evidence="2" type="ORF">SPIL2461_LOCUS20252</name>
</gene>
<dbReference type="Proteomes" id="UP000649617">
    <property type="component" value="Unassembled WGS sequence"/>
</dbReference>
<dbReference type="EMBL" id="CAJNIZ010045205">
    <property type="protein sequence ID" value="CAE7713641.1"/>
    <property type="molecule type" value="Genomic_DNA"/>
</dbReference>
<feature type="region of interest" description="Disordered" evidence="1">
    <location>
        <begin position="862"/>
        <end position="886"/>
    </location>
</feature>
<evidence type="ECO:0000256" key="1">
    <source>
        <dbReference type="SAM" id="MobiDB-lite"/>
    </source>
</evidence>
<feature type="compositionally biased region" description="Low complexity" evidence="1">
    <location>
        <begin position="280"/>
        <end position="294"/>
    </location>
</feature>
<feature type="region of interest" description="Disordered" evidence="1">
    <location>
        <begin position="74"/>
        <end position="111"/>
    </location>
</feature>
<evidence type="ECO:0000313" key="2">
    <source>
        <dbReference type="EMBL" id="CAE7713641.1"/>
    </source>
</evidence>
<dbReference type="OrthoDB" id="438780at2759"/>
<accession>A0A812X1B0</accession>